<feature type="transmembrane region" description="Helical" evidence="1">
    <location>
        <begin position="56"/>
        <end position="75"/>
    </location>
</feature>
<accession>A0A6B0VJT0</accession>
<name>A0A6B0VJT0_9EURY</name>
<sequence>MSESLIRLRDDAKQLRRAFAEPRVRFVVGLFLLAGLVILSVRLLYPAVFPSLVSDLLISVLGAVFGVYISVELLLPYVRHVERARIDAADEIVDSYDNPSSFLDLTALPGSRDRADVPERIPVTAEQLPSSLRSYDSFEHELLDRQYDVPDELAALYESDADELRALFRRENRTNGRKVRLESASADTFELSTTTYYRSFLTNFCPDYELSGGATIRELSKPLLFDGETPKPLSETPFSDHFGGGGLVITTDGRAVLPVRSRSVAVEGKALHLSFSGSFDVADVTTGGIDAALRSILTDELDLESSSVQSVSYLGTTRRIERLGKPDTVSLAFVDADAALDITTEQFVNSYSVTVCDEPVSDVEDLFEPEVARQVIECLLAAIDRRPYRPSLGLLSFLWLYWELVDRLDQHPVAEPESIEAKT</sequence>
<evidence type="ECO:0000313" key="2">
    <source>
        <dbReference type="EMBL" id="MXV61226.1"/>
    </source>
</evidence>
<protein>
    <submittedName>
        <fullName evidence="2">Uncharacterized protein</fullName>
    </submittedName>
</protein>
<keyword evidence="1" id="KW-0812">Transmembrane</keyword>
<keyword evidence="1" id="KW-0472">Membrane</keyword>
<gene>
    <name evidence="2" type="ORF">GS429_03945</name>
</gene>
<reference evidence="2 3" key="1">
    <citation type="submission" date="2020-01" db="EMBL/GenBank/DDBJ databases">
        <title>Natronorubrum sp. JWXQ-INN 674 isolated from Inner Mongolia Autonomous Region of China.</title>
        <authorList>
            <person name="Xue Q."/>
        </authorList>
    </citation>
    <scope>NUCLEOTIDE SEQUENCE [LARGE SCALE GENOMIC DNA]</scope>
    <source>
        <strain evidence="2 3">JWXQ-INN-674</strain>
    </source>
</reference>
<dbReference type="Proteomes" id="UP000434101">
    <property type="component" value="Unassembled WGS sequence"/>
</dbReference>
<dbReference type="OrthoDB" id="386627at2157"/>
<evidence type="ECO:0000256" key="1">
    <source>
        <dbReference type="SAM" id="Phobius"/>
    </source>
</evidence>
<proteinExistence type="predicted"/>
<dbReference type="AlphaFoldDB" id="A0A6B0VJT0"/>
<keyword evidence="3" id="KW-1185">Reference proteome</keyword>
<organism evidence="2 3">
    <name type="scientific">Natronorubrum halalkaliphilum</name>
    <dbReference type="NCBI Taxonomy" id="2691917"/>
    <lineage>
        <taxon>Archaea</taxon>
        <taxon>Methanobacteriati</taxon>
        <taxon>Methanobacteriota</taxon>
        <taxon>Stenosarchaea group</taxon>
        <taxon>Halobacteria</taxon>
        <taxon>Halobacteriales</taxon>
        <taxon>Natrialbaceae</taxon>
        <taxon>Natronorubrum</taxon>
    </lineage>
</organism>
<dbReference type="RefSeq" id="WP_160062918.1">
    <property type="nucleotide sequence ID" value="NZ_WUYX01000015.1"/>
</dbReference>
<feature type="transmembrane region" description="Helical" evidence="1">
    <location>
        <begin position="24"/>
        <end position="44"/>
    </location>
</feature>
<evidence type="ECO:0000313" key="3">
    <source>
        <dbReference type="Proteomes" id="UP000434101"/>
    </source>
</evidence>
<keyword evidence="1" id="KW-1133">Transmembrane helix</keyword>
<comment type="caution">
    <text evidence="2">The sequence shown here is derived from an EMBL/GenBank/DDBJ whole genome shotgun (WGS) entry which is preliminary data.</text>
</comment>
<dbReference type="EMBL" id="WUYX01000015">
    <property type="protein sequence ID" value="MXV61226.1"/>
    <property type="molecule type" value="Genomic_DNA"/>
</dbReference>